<comment type="subcellular location">
    <subcellularLocation>
        <location evidence="1">Membrane</location>
    </subcellularLocation>
</comment>
<feature type="transmembrane region" description="Helical" evidence="5">
    <location>
        <begin position="26"/>
        <end position="46"/>
    </location>
</feature>
<name>A0A9D1VVI2_9FIRM</name>
<keyword evidence="5" id="KW-0812">Transmembrane</keyword>
<evidence type="ECO:0000256" key="3">
    <source>
        <dbReference type="ARBA" id="ARBA00023136"/>
    </source>
</evidence>
<dbReference type="GO" id="GO:0005886">
    <property type="term" value="C:plasma membrane"/>
    <property type="evidence" value="ECO:0007669"/>
    <property type="project" value="TreeGrafter"/>
</dbReference>
<dbReference type="EMBL" id="DXFA01000032">
    <property type="protein sequence ID" value="HIX47765.1"/>
    <property type="molecule type" value="Genomic_DNA"/>
</dbReference>
<feature type="region of interest" description="Disordered" evidence="4">
    <location>
        <begin position="641"/>
        <end position="689"/>
    </location>
</feature>
<evidence type="ECO:0000313" key="8">
    <source>
        <dbReference type="EMBL" id="HIX47765.1"/>
    </source>
</evidence>
<dbReference type="InterPro" id="IPR036138">
    <property type="entry name" value="PBP_dimer_sf"/>
</dbReference>
<dbReference type="Pfam" id="PF00905">
    <property type="entry name" value="Transpeptidase"/>
    <property type="match status" value="1"/>
</dbReference>
<keyword evidence="3 5" id="KW-0472">Membrane</keyword>
<dbReference type="InterPro" id="IPR001460">
    <property type="entry name" value="PCN-bd_Tpept"/>
</dbReference>
<dbReference type="InterPro" id="IPR050515">
    <property type="entry name" value="Beta-lactam/transpept"/>
</dbReference>
<dbReference type="GO" id="GO:0071555">
    <property type="term" value="P:cell wall organization"/>
    <property type="evidence" value="ECO:0007669"/>
    <property type="project" value="TreeGrafter"/>
</dbReference>
<dbReference type="PANTHER" id="PTHR30627:SF1">
    <property type="entry name" value="PEPTIDOGLYCAN D,D-TRANSPEPTIDASE FTSI"/>
    <property type="match status" value="1"/>
</dbReference>
<evidence type="ECO:0000259" key="7">
    <source>
        <dbReference type="Pfam" id="PF03717"/>
    </source>
</evidence>
<comment type="caution">
    <text evidence="8">The sequence shown here is derived from an EMBL/GenBank/DDBJ whole genome shotgun (WGS) entry which is preliminary data.</text>
</comment>
<evidence type="ECO:0000256" key="4">
    <source>
        <dbReference type="SAM" id="MobiDB-lite"/>
    </source>
</evidence>
<dbReference type="PANTHER" id="PTHR30627">
    <property type="entry name" value="PEPTIDOGLYCAN D,D-TRANSPEPTIDASE"/>
    <property type="match status" value="1"/>
</dbReference>
<dbReference type="AlphaFoldDB" id="A0A9D1VVI2"/>
<feature type="domain" description="Penicillin-binding protein transpeptidase" evidence="6">
    <location>
        <begin position="275"/>
        <end position="620"/>
    </location>
</feature>
<evidence type="ECO:0000256" key="1">
    <source>
        <dbReference type="ARBA" id="ARBA00004370"/>
    </source>
</evidence>
<dbReference type="InterPro" id="IPR005311">
    <property type="entry name" value="PBP_dimer"/>
</dbReference>
<dbReference type="InterPro" id="IPR012338">
    <property type="entry name" value="Beta-lactam/transpept-like"/>
</dbReference>
<proteinExistence type="inferred from homology"/>
<accession>A0A9D1VVI2</accession>
<dbReference type="Proteomes" id="UP000824243">
    <property type="component" value="Unassembled WGS sequence"/>
</dbReference>
<comment type="similarity">
    <text evidence="2">Belongs to the transpeptidase family.</text>
</comment>
<protein>
    <submittedName>
        <fullName evidence="8">Penicillin-binding protein 2</fullName>
    </submittedName>
</protein>
<dbReference type="Pfam" id="PF03717">
    <property type="entry name" value="PBP_dimer"/>
    <property type="match status" value="1"/>
</dbReference>
<evidence type="ECO:0000256" key="5">
    <source>
        <dbReference type="SAM" id="Phobius"/>
    </source>
</evidence>
<dbReference type="SUPFAM" id="SSF56519">
    <property type="entry name" value="Penicillin binding protein dimerisation domain"/>
    <property type="match status" value="1"/>
</dbReference>
<feature type="compositionally biased region" description="Acidic residues" evidence="4">
    <location>
        <begin position="678"/>
        <end position="689"/>
    </location>
</feature>
<feature type="domain" description="Penicillin-binding protein dimerisation" evidence="7">
    <location>
        <begin position="73"/>
        <end position="230"/>
    </location>
</feature>
<evidence type="ECO:0000256" key="2">
    <source>
        <dbReference type="ARBA" id="ARBA00007171"/>
    </source>
</evidence>
<reference evidence="8" key="1">
    <citation type="journal article" date="2021" name="PeerJ">
        <title>Extensive microbial diversity within the chicken gut microbiome revealed by metagenomics and culture.</title>
        <authorList>
            <person name="Gilroy R."/>
            <person name="Ravi A."/>
            <person name="Getino M."/>
            <person name="Pursley I."/>
            <person name="Horton D.L."/>
            <person name="Alikhan N.F."/>
            <person name="Baker D."/>
            <person name="Gharbi K."/>
            <person name="Hall N."/>
            <person name="Watson M."/>
            <person name="Adriaenssens E.M."/>
            <person name="Foster-Nyarko E."/>
            <person name="Jarju S."/>
            <person name="Secka A."/>
            <person name="Antonio M."/>
            <person name="Oren A."/>
            <person name="Chaudhuri R.R."/>
            <person name="La Ragione R."/>
            <person name="Hildebrand F."/>
            <person name="Pallen M.J."/>
        </authorList>
    </citation>
    <scope>NUCLEOTIDE SEQUENCE</scope>
    <source>
        <strain evidence="8">ChiSjej5B23-15282</strain>
    </source>
</reference>
<dbReference type="SUPFAM" id="SSF56601">
    <property type="entry name" value="beta-lactamase/transpeptidase-like"/>
    <property type="match status" value="1"/>
</dbReference>
<dbReference type="Gene3D" id="3.40.710.10">
    <property type="entry name" value="DD-peptidase/beta-lactamase superfamily"/>
    <property type="match status" value="1"/>
</dbReference>
<gene>
    <name evidence="8" type="ORF">H9981_01905</name>
</gene>
<evidence type="ECO:0000259" key="6">
    <source>
        <dbReference type="Pfam" id="PF00905"/>
    </source>
</evidence>
<reference evidence="8" key="2">
    <citation type="submission" date="2021-04" db="EMBL/GenBank/DDBJ databases">
        <authorList>
            <person name="Gilroy R."/>
        </authorList>
    </citation>
    <scope>NUCLEOTIDE SEQUENCE</scope>
    <source>
        <strain evidence="8">ChiSjej5B23-15282</strain>
    </source>
</reference>
<keyword evidence="5" id="KW-1133">Transmembrane helix</keyword>
<organism evidence="8 9">
    <name type="scientific">Candidatus Mediterraneibacter caccavium</name>
    <dbReference type="NCBI Taxonomy" id="2838661"/>
    <lineage>
        <taxon>Bacteria</taxon>
        <taxon>Bacillati</taxon>
        <taxon>Bacillota</taxon>
        <taxon>Clostridia</taxon>
        <taxon>Lachnospirales</taxon>
        <taxon>Lachnospiraceae</taxon>
        <taxon>Mediterraneibacter</taxon>
    </lineage>
</organism>
<dbReference type="Gene3D" id="3.90.1310.10">
    <property type="entry name" value="Penicillin-binding protein 2a (Domain 2)"/>
    <property type="match status" value="1"/>
</dbReference>
<dbReference type="GO" id="GO:0008658">
    <property type="term" value="F:penicillin binding"/>
    <property type="evidence" value="ECO:0007669"/>
    <property type="project" value="InterPro"/>
</dbReference>
<sequence>MAGRKRKKSRFGFLTKKFPLRMQRKLVMLFMAVILAFVVLIGRITYINVTKGSKYTKAVLDQQIYDSRVIAFKRGDIVDRNGTKIATSERVYNVILDVKMLTDKEEYLEPTKEVLSECFGIDGSVVDGLVKEDPDSQYEILAQGVDYETAQKFNEIDEDDEKYPNVVGVWLEDDYTRTYPYGSLASDVVGFTYAGNNGAIGIENAYNDVLNGTDGREYGYFDSESSVERTVKPAKNGNTVVSTIDVTLQNIVEQAILEFNQEHAGDGELGSKNTAVIIMNPNTGEILAEASYPNFDLNEPRNWSQVYPEEAWAAKTQEVAEDYTEQGRTPGWDELSDEEKEAEVLNDLWRNFCVSDAYEPGSVAKPFTVAAGLETGTLTGNETYYCGGSKNVMGWEIGCHYRAGHGTETIQDAIANSCNVALMDMASAIGVDNFTRYQHIFGFGEYTGIDLPGEAYTAGLLYTAENMTDVDLASNSFGQNFNMTMTQMAAAFASLINGGYYYEPHVVKQIQDENGNVIETKDPVLLRKTISSDTSKMLKTYLKATMDYGTGQRAQVEGYDIGAKTGTAEKLPRGNGKYLLSYMGYAPQENPEVLVYVVIDEARNDSAGDSSLVLGLSKKIMEEAFPYLGITTIAESGENVKTEGQNFGDTEYTDYDENYEDTYDNPDGAYIDENYSPDLDDWASGETAE</sequence>
<feature type="compositionally biased region" description="Acidic residues" evidence="4">
    <location>
        <begin position="651"/>
        <end position="664"/>
    </location>
</feature>
<evidence type="ECO:0000313" key="9">
    <source>
        <dbReference type="Proteomes" id="UP000824243"/>
    </source>
</evidence>